<sequence>MTSKAAAEETEPGPAPDRAGPEQTGAEQTGPEQTDAGAAADGQEPVSVRMRQLAEAAGPTTLATALLIYFGYIATRARFAYFGISIDMTGMSNQTLLLLGLEVVYVPATIMCLSALLAIGAHTLLTRQIARHPGDTVNAFLAAVIGLVGTLLIARALIGIFLEGTETSVTINVTPLALAFGPVTVAYAIHLQGRNRGRPLISKRLARNGVVSVLGLALAGLLWFSTTVAWAYGTGRGEDDVRELPHRPEVILDLKEPLQGTPSGIAYTPLPSTAKDPAFAHRYRGFRLLLAAGGRLFLVGSAWTLGRDQTIVVPYDGSTRVQLVPQP</sequence>
<protein>
    <submittedName>
        <fullName evidence="3">Uncharacterized protein</fullName>
    </submittedName>
</protein>
<evidence type="ECO:0000256" key="1">
    <source>
        <dbReference type="SAM" id="MobiDB-lite"/>
    </source>
</evidence>
<feature type="transmembrane region" description="Helical" evidence="2">
    <location>
        <begin position="168"/>
        <end position="189"/>
    </location>
</feature>
<feature type="transmembrane region" description="Helical" evidence="2">
    <location>
        <begin position="210"/>
        <end position="232"/>
    </location>
</feature>
<keyword evidence="2" id="KW-0812">Transmembrane</keyword>
<dbReference type="AlphaFoldDB" id="A0A1H6E2D8"/>
<reference evidence="3 4" key="1">
    <citation type="submission" date="2016-10" db="EMBL/GenBank/DDBJ databases">
        <authorList>
            <person name="de Groot N.N."/>
        </authorList>
    </citation>
    <scope>NUCLEOTIDE SEQUENCE [LARGE SCALE GENOMIC DNA]</scope>
    <source>
        <strain evidence="3 4">CGMCC 4.7037</strain>
    </source>
</reference>
<dbReference type="Proteomes" id="UP000236732">
    <property type="component" value="Unassembled WGS sequence"/>
</dbReference>
<dbReference type="EMBL" id="FNVT01000007">
    <property type="protein sequence ID" value="SEG91790.1"/>
    <property type="molecule type" value="Genomic_DNA"/>
</dbReference>
<gene>
    <name evidence="3" type="ORF">SAMN05444920_107351</name>
</gene>
<evidence type="ECO:0000313" key="3">
    <source>
        <dbReference type="EMBL" id="SEG91790.1"/>
    </source>
</evidence>
<evidence type="ECO:0000256" key="2">
    <source>
        <dbReference type="SAM" id="Phobius"/>
    </source>
</evidence>
<keyword evidence="4" id="KW-1185">Reference proteome</keyword>
<evidence type="ECO:0000313" key="4">
    <source>
        <dbReference type="Proteomes" id="UP000236732"/>
    </source>
</evidence>
<feature type="region of interest" description="Disordered" evidence="1">
    <location>
        <begin position="1"/>
        <end position="44"/>
    </location>
</feature>
<proteinExistence type="predicted"/>
<feature type="transmembrane region" description="Helical" evidence="2">
    <location>
        <begin position="104"/>
        <end position="125"/>
    </location>
</feature>
<accession>A0A1H6E2D8</accession>
<keyword evidence="2" id="KW-0472">Membrane</keyword>
<organism evidence="3 4">
    <name type="scientific">Nonomuraea solani</name>
    <dbReference type="NCBI Taxonomy" id="1144553"/>
    <lineage>
        <taxon>Bacteria</taxon>
        <taxon>Bacillati</taxon>
        <taxon>Actinomycetota</taxon>
        <taxon>Actinomycetes</taxon>
        <taxon>Streptosporangiales</taxon>
        <taxon>Streptosporangiaceae</taxon>
        <taxon>Nonomuraea</taxon>
    </lineage>
</organism>
<feature type="transmembrane region" description="Helical" evidence="2">
    <location>
        <begin position="60"/>
        <end position="84"/>
    </location>
</feature>
<feature type="transmembrane region" description="Helical" evidence="2">
    <location>
        <begin position="137"/>
        <end position="162"/>
    </location>
</feature>
<name>A0A1H6E2D8_9ACTN</name>
<keyword evidence="2" id="KW-1133">Transmembrane helix</keyword>